<gene>
    <name evidence="3" type="ORF">CR152_00415</name>
</gene>
<dbReference type="InterPro" id="IPR036249">
    <property type="entry name" value="Thioredoxin-like_sf"/>
</dbReference>
<dbReference type="Pfam" id="PF13899">
    <property type="entry name" value="Thioredoxin_7"/>
    <property type="match status" value="1"/>
</dbReference>
<dbReference type="InterPro" id="IPR051099">
    <property type="entry name" value="AGR/TXD"/>
</dbReference>
<dbReference type="PROSITE" id="PS51352">
    <property type="entry name" value="THIOREDOXIN_2"/>
    <property type="match status" value="1"/>
</dbReference>
<reference evidence="3" key="1">
    <citation type="submission" date="2017-10" db="EMBL/GenBank/DDBJ databases">
        <title>Massilia psychrophilum sp. nov., a novel purple-pigmented bacterium isolated from Tianshan glacier, Xinjiang Municipality, China.</title>
        <authorList>
            <person name="Wang H."/>
        </authorList>
    </citation>
    <scope>NUCLEOTIDE SEQUENCE [LARGE SCALE GENOMIC DNA]</scope>
    <source>
        <strain evidence="3">B2</strain>
    </source>
</reference>
<dbReference type="SUPFAM" id="SSF52833">
    <property type="entry name" value="Thioredoxin-like"/>
    <property type="match status" value="1"/>
</dbReference>
<proteinExistence type="predicted"/>
<feature type="domain" description="Thioredoxin" evidence="2">
    <location>
        <begin position="48"/>
        <end position="184"/>
    </location>
</feature>
<keyword evidence="1" id="KW-0732">Signal</keyword>
<dbReference type="EMBL" id="CP024608">
    <property type="protein sequence ID" value="ATQ78651.1"/>
    <property type="molecule type" value="Genomic_DNA"/>
</dbReference>
<dbReference type="AlphaFoldDB" id="A0A2D2DUJ6"/>
<evidence type="ECO:0000313" key="4">
    <source>
        <dbReference type="Proteomes" id="UP000229897"/>
    </source>
</evidence>
<evidence type="ECO:0000313" key="3">
    <source>
        <dbReference type="EMBL" id="ATQ78651.1"/>
    </source>
</evidence>
<dbReference type="PANTHER" id="PTHR15337:SF11">
    <property type="entry name" value="THIOREDOXIN DOMAIN-CONTAINING PROTEIN"/>
    <property type="match status" value="1"/>
</dbReference>
<sequence>MPRALPSTSTVAPSAMTAILMRACMTKLGGGKGVECSTGQARRHAPVLDILSPFSTFSGQTMANDANAQTTTVIGWHHDPDAAFAQARASGKPLFLYWGAGWCPPCNRLKAAVLAEPAFAALAPSFVPLHIDGDAAGAQRAADRLHLRSYPSLVLYRPDGAEITRLPCELAGPRFLEMLQLALTAPFTAAQSLRDALSGQRALSADEWRLLAFYSWDTDEGQLLAGRDLAATLAGLRDACTEPEPALRLAWHALHAATSANGHEGLAMLLRTLADAQAVLAHVDLVTNYAVDMVRALTAPQSEQRMALTSAWSDALQRLESSEALDPADQLAALRVRVRMARLGSPVAGLNALLRERVASVLAGAQEPALRHHVINTAAGAFSDAGLLDDADAVLRAALPGSHAPFYFMHNLAAVAKKRGDISAMLDWYQQALEQASGPATRLQWGATFLLALIDATPADAERIGRLAAALLSEVDGMTDANYRRNGTQLARMLNKLSALNGSGEQVEKLKQALLIRVNE</sequence>
<dbReference type="GO" id="GO:0016853">
    <property type="term" value="F:isomerase activity"/>
    <property type="evidence" value="ECO:0007669"/>
    <property type="project" value="UniProtKB-KW"/>
</dbReference>
<protein>
    <submittedName>
        <fullName evidence="3">Disulfide isomerase</fullName>
    </submittedName>
</protein>
<organism evidence="3 4">
    <name type="scientific">Massilia violaceinigra</name>
    <dbReference type="NCBI Taxonomy" id="2045208"/>
    <lineage>
        <taxon>Bacteria</taxon>
        <taxon>Pseudomonadati</taxon>
        <taxon>Pseudomonadota</taxon>
        <taxon>Betaproteobacteria</taxon>
        <taxon>Burkholderiales</taxon>
        <taxon>Oxalobacteraceae</taxon>
        <taxon>Telluria group</taxon>
        <taxon>Massilia</taxon>
    </lineage>
</organism>
<dbReference type="Proteomes" id="UP000229897">
    <property type="component" value="Chromosome"/>
</dbReference>
<accession>A0A2D2DUJ6</accession>
<dbReference type="KEGG" id="mass:CR152_00415"/>
<keyword evidence="4" id="KW-1185">Reference proteome</keyword>
<name>A0A2D2DUJ6_9BURK</name>
<keyword evidence="3" id="KW-0413">Isomerase</keyword>
<dbReference type="Gene3D" id="3.40.30.10">
    <property type="entry name" value="Glutaredoxin"/>
    <property type="match status" value="1"/>
</dbReference>
<dbReference type="InterPro" id="IPR013766">
    <property type="entry name" value="Thioredoxin_domain"/>
</dbReference>
<evidence type="ECO:0000256" key="1">
    <source>
        <dbReference type="ARBA" id="ARBA00022729"/>
    </source>
</evidence>
<evidence type="ECO:0000259" key="2">
    <source>
        <dbReference type="PROSITE" id="PS51352"/>
    </source>
</evidence>
<dbReference type="PANTHER" id="PTHR15337">
    <property type="entry name" value="ANTERIOR GRADIENT PROTEIN-RELATED"/>
    <property type="match status" value="1"/>
</dbReference>